<protein>
    <recommendedName>
        <fullName evidence="8">Uridine kinase</fullName>
        <ecNumber evidence="8">2.7.1.48</ecNumber>
    </recommendedName>
</protein>
<dbReference type="Pfam" id="PF00485">
    <property type="entry name" value="PRK"/>
    <property type="match status" value="1"/>
</dbReference>
<feature type="compositionally biased region" description="Low complexity" evidence="9">
    <location>
        <begin position="26"/>
        <end position="35"/>
    </location>
</feature>
<evidence type="ECO:0000256" key="4">
    <source>
        <dbReference type="ARBA" id="ARBA00010723"/>
    </source>
</evidence>
<dbReference type="CDD" id="cd06223">
    <property type="entry name" value="PRTases_typeI"/>
    <property type="match status" value="1"/>
</dbReference>
<dbReference type="EMBL" id="CP126208">
    <property type="protein sequence ID" value="WIA08427.1"/>
    <property type="molecule type" value="Genomic_DNA"/>
</dbReference>
<gene>
    <name evidence="12" type="ORF">OEZ85_007864</name>
</gene>
<dbReference type="InterPro" id="IPR000764">
    <property type="entry name" value="Uridine_kinase-like"/>
</dbReference>
<comment type="similarity">
    <text evidence="3">In the N-terminal section; belongs to the uridine kinase family.</text>
</comment>
<evidence type="ECO:0000256" key="2">
    <source>
        <dbReference type="ARBA" id="ARBA00004784"/>
    </source>
</evidence>
<dbReference type="CDD" id="cd02023">
    <property type="entry name" value="UMPK"/>
    <property type="match status" value="1"/>
</dbReference>
<comment type="similarity">
    <text evidence="4">In the C-terminal section; belongs to the UPRTase family.</text>
</comment>
<proteinExistence type="inferred from homology"/>
<dbReference type="NCBIfam" id="NF004018">
    <property type="entry name" value="PRK05480.1"/>
    <property type="match status" value="1"/>
</dbReference>
<comment type="pathway">
    <text evidence="2 8">Pyrimidine metabolism; CTP biosynthesis via salvage pathway; CTP from cytidine: step 1/3.</text>
</comment>
<comment type="catalytic activity">
    <reaction evidence="8">
        <text>uridine + ATP = UMP + ADP + H(+)</text>
        <dbReference type="Rhea" id="RHEA:16825"/>
        <dbReference type="ChEBI" id="CHEBI:15378"/>
        <dbReference type="ChEBI" id="CHEBI:16704"/>
        <dbReference type="ChEBI" id="CHEBI:30616"/>
        <dbReference type="ChEBI" id="CHEBI:57865"/>
        <dbReference type="ChEBI" id="CHEBI:456216"/>
        <dbReference type="EC" id="2.7.1.48"/>
    </reaction>
</comment>
<keyword evidence="5 8" id="KW-0808">Transferase</keyword>
<dbReference type="Pfam" id="PF14681">
    <property type="entry name" value="UPRTase"/>
    <property type="match status" value="1"/>
</dbReference>
<dbReference type="InterPro" id="IPR006083">
    <property type="entry name" value="PRK/URK"/>
</dbReference>
<keyword evidence="7 8" id="KW-0418">Kinase</keyword>
<dbReference type="InterPro" id="IPR000836">
    <property type="entry name" value="PRTase_dom"/>
</dbReference>
<evidence type="ECO:0000256" key="3">
    <source>
        <dbReference type="ARBA" id="ARBA00008173"/>
    </source>
</evidence>
<dbReference type="SUPFAM" id="SSF53271">
    <property type="entry name" value="PRTase-like"/>
    <property type="match status" value="1"/>
</dbReference>
<sequence length="557" mass="61632">MLSLQRQGTPDTSPLLSSSSGGGGTAPPHASSSPLRIDRLDRIDSRSSRDFAWHPHPPPMPGSSPSTGGGFLGPRLGSSSSLGGGATGYQSIEGHGLTLSRSSSSAADVFSAGSGLLLREGEDPEGRSPRERNRRCPFVIGVAGGTASGKTTVCDKIIQRLHDQCVVMLNQDSFYRSLTEEEMQDVENYNFDSPDAFDTPALLECLEQLKAGRHCEVPTYDFTQHRRGSETRKVEPADVIILEGILVLHMQELRAHCNMLVYVDTDDDVRLARRIQRDVQHRGRDIASVIHQYTIFVKPAFDQYVAPSRRYADIIIPWQRGDNLVAIDLITQHISLKLRCHDLLRIYPNLELLPSNFQIRGMHTIIRDASSSKNDFVFYADRLNRLIVEAGLGHLPFQEKIVKTPTGHRYVGVDFTRGICGVSIIRSGEAMETALRECCQGIKLGKILVHRHGPHEEEEVIYERLPSDIAQRHVLLLDPLVGTGRTACRAVQVLLARGVQQDKILFLSMVAAPEAIHKLCGSYPGMKVLTSEIDRGLDENCRIVPGIGEFGERYFSD</sequence>
<evidence type="ECO:0000259" key="11">
    <source>
        <dbReference type="Pfam" id="PF14681"/>
    </source>
</evidence>
<dbReference type="Proteomes" id="UP001244341">
    <property type="component" value="Chromosome 1b"/>
</dbReference>
<evidence type="ECO:0000256" key="9">
    <source>
        <dbReference type="SAM" id="MobiDB-lite"/>
    </source>
</evidence>
<dbReference type="Gene3D" id="3.40.50.2020">
    <property type="match status" value="1"/>
</dbReference>
<feature type="domain" description="Phosphoribosyltransferase" evidence="11">
    <location>
        <begin position="355"/>
        <end position="555"/>
    </location>
</feature>
<evidence type="ECO:0000256" key="8">
    <source>
        <dbReference type="RuleBase" id="RU003825"/>
    </source>
</evidence>
<dbReference type="InterPro" id="IPR027417">
    <property type="entry name" value="P-loop_NTPase"/>
</dbReference>
<evidence type="ECO:0000256" key="1">
    <source>
        <dbReference type="ARBA" id="ARBA00004690"/>
    </source>
</evidence>
<evidence type="ECO:0000256" key="6">
    <source>
        <dbReference type="ARBA" id="ARBA00022741"/>
    </source>
</evidence>
<feature type="region of interest" description="Disordered" evidence="9">
    <location>
        <begin position="1"/>
        <end position="87"/>
    </location>
</feature>
<comment type="similarity">
    <text evidence="8">Belongs to the uridine kinase family.</text>
</comment>
<comment type="pathway">
    <text evidence="1 8">Pyrimidine metabolism; UMP biosynthesis via salvage pathway; UMP from uridine: step 1/1.</text>
</comment>
<evidence type="ECO:0000256" key="5">
    <source>
        <dbReference type="ARBA" id="ARBA00022679"/>
    </source>
</evidence>
<organism evidence="12 13">
    <name type="scientific">Tetradesmus obliquus</name>
    <name type="common">Green alga</name>
    <name type="synonym">Acutodesmus obliquus</name>
    <dbReference type="NCBI Taxonomy" id="3088"/>
    <lineage>
        <taxon>Eukaryota</taxon>
        <taxon>Viridiplantae</taxon>
        <taxon>Chlorophyta</taxon>
        <taxon>core chlorophytes</taxon>
        <taxon>Chlorophyceae</taxon>
        <taxon>CS clade</taxon>
        <taxon>Sphaeropleales</taxon>
        <taxon>Scenedesmaceae</taxon>
        <taxon>Tetradesmus</taxon>
    </lineage>
</organism>
<feature type="compositionally biased region" description="Basic and acidic residues" evidence="9">
    <location>
        <begin position="36"/>
        <end position="53"/>
    </location>
</feature>
<dbReference type="PANTHER" id="PTHR10285">
    <property type="entry name" value="URIDINE KINASE"/>
    <property type="match status" value="1"/>
</dbReference>
<dbReference type="NCBIfam" id="TIGR00235">
    <property type="entry name" value="udk"/>
    <property type="match status" value="1"/>
</dbReference>
<dbReference type="Gene3D" id="3.40.50.300">
    <property type="entry name" value="P-loop containing nucleotide triphosphate hydrolases"/>
    <property type="match status" value="1"/>
</dbReference>
<dbReference type="PRINTS" id="PR00988">
    <property type="entry name" value="URIDINKINASE"/>
</dbReference>
<evidence type="ECO:0000313" key="13">
    <source>
        <dbReference type="Proteomes" id="UP001244341"/>
    </source>
</evidence>
<evidence type="ECO:0000259" key="10">
    <source>
        <dbReference type="Pfam" id="PF00485"/>
    </source>
</evidence>
<accession>A0ABY8THH5</accession>
<keyword evidence="13" id="KW-1185">Reference proteome</keyword>
<feature type="domain" description="Phosphoribulokinase/uridine kinase" evidence="10">
    <location>
        <begin position="139"/>
        <end position="318"/>
    </location>
</feature>
<evidence type="ECO:0000256" key="7">
    <source>
        <dbReference type="ARBA" id="ARBA00022777"/>
    </source>
</evidence>
<reference evidence="12 13" key="1">
    <citation type="submission" date="2023-05" db="EMBL/GenBank/DDBJ databases">
        <title>A 100% complete, gapless, phased diploid assembly of the Scenedesmus obliquus UTEX 3031 genome.</title>
        <authorList>
            <person name="Biondi T.C."/>
            <person name="Hanschen E.R."/>
            <person name="Kwon T."/>
            <person name="Eng W."/>
            <person name="Kruse C.P.S."/>
            <person name="Koehler S.I."/>
            <person name="Kunde Y."/>
            <person name="Gleasner C.D."/>
            <person name="You Mak K.T."/>
            <person name="Polle J."/>
            <person name="Hovde B.T."/>
            <person name="Starkenburg S.R."/>
        </authorList>
    </citation>
    <scope>NUCLEOTIDE SEQUENCE [LARGE SCALE GENOMIC DNA]</scope>
    <source>
        <strain evidence="12 13">DOE0152z</strain>
    </source>
</reference>
<keyword evidence="8" id="KW-0067">ATP-binding</keyword>
<dbReference type="EC" id="2.7.1.48" evidence="8"/>
<keyword evidence="6 8" id="KW-0547">Nucleotide-binding</keyword>
<comment type="catalytic activity">
    <reaction evidence="8">
        <text>cytidine + ATP = CMP + ADP + H(+)</text>
        <dbReference type="Rhea" id="RHEA:24674"/>
        <dbReference type="ChEBI" id="CHEBI:15378"/>
        <dbReference type="ChEBI" id="CHEBI:17562"/>
        <dbReference type="ChEBI" id="CHEBI:30616"/>
        <dbReference type="ChEBI" id="CHEBI:60377"/>
        <dbReference type="ChEBI" id="CHEBI:456216"/>
        <dbReference type="EC" id="2.7.1.48"/>
    </reaction>
</comment>
<feature type="compositionally biased region" description="Low complexity" evidence="9">
    <location>
        <begin position="8"/>
        <end position="19"/>
    </location>
</feature>
<dbReference type="InterPro" id="IPR029057">
    <property type="entry name" value="PRTase-like"/>
</dbReference>
<dbReference type="SUPFAM" id="SSF52540">
    <property type="entry name" value="P-loop containing nucleoside triphosphate hydrolases"/>
    <property type="match status" value="1"/>
</dbReference>
<evidence type="ECO:0000313" key="12">
    <source>
        <dbReference type="EMBL" id="WIA08427.1"/>
    </source>
</evidence>
<name>A0ABY8THH5_TETOB</name>